<sequence>MGKIFYGANETCIEVEDRLLAHIKVVIINKLRRDEKFTLSWVNALGDVPGRNTIWLHPAIEIRFGFDDPVRPALNREWIEALMRTANGGELDISTQLDPPA</sequence>
<dbReference type="RefSeq" id="WP_205106358.1">
    <property type="nucleotide sequence ID" value="NZ_BAAAHT010000018.1"/>
</dbReference>
<dbReference type="Proteomes" id="UP000776164">
    <property type="component" value="Unassembled WGS sequence"/>
</dbReference>
<evidence type="ECO:0000313" key="2">
    <source>
        <dbReference type="EMBL" id="MBM7470632.1"/>
    </source>
</evidence>
<dbReference type="Pfam" id="PF25355">
    <property type="entry name" value="DUF7882"/>
    <property type="match status" value="1"/>
</dbReference>
<gene>
    <name evidence="2" type="ORF">JOE66_000266</name>
</gene>
<comment type="caution">
    <text evidence="2">The sequence shown here is derived from an EMBL/GenBank/DDBJ whole genome shotgun (WGS) entry which is preliminary data.</text>
</comment>
<evidence type="ECO:0000259" key="1">
    <source>
        <dbReference type="Pfam" id="PF25355"/>
    </source>
</evidence>
<name>A0ABS2L0N0_9MICO</name>
<reference evidence="2 3" key="1">
    <citation type="submission" date="2021-01" db="EMBL/GenBank/DDBJ databases">
        <title>Sequencing the genomes of 1000 actinobacteria strains.</title>
        <authorList>
            <person name="Klenk H.-P."/>
        </authorList>
    </citation>
    <scope>NUCLEOTIDE SEQUENCE [LARGE SCALE GENOMIC DNA]</scope>
    <source>
        <strain evidence="2 3">DSM 13057</strain>
    </source>
</reference>
<accession>A0ABS2L0N0</accession>
<evidence type="ECO:0000313" key="3">
    <source>
        <dbReference type="Proteomes" id="UP000776164"/>
    </source>
</evidence>
<organism evidence="2 3">
    <name type="scientific">Subtercola frigoramans</name>
    <dbReference type="NCBI Taxonomy" id="120298"/>
    <lineage>
        <taxon>Bacteria</taxon>
        <taxon>Bacillati</taxon>
        <taxon>Actinomycetota</taxon>
        <taxon>Actinomycetes</taxon>
        <taxon>Micrococcales</taxon>
        <taxon>Microbacteriaceae</taxon>
        <taxon>Subtercola</taxon>
    </lineage>
</organism>
<dbReference type="EMBL" id="JAFBBU010000001">
    <property type="protein sequence ID" value="MBM7470632.1"/>
    <property type="molecule type" value="Genomic_DNA"/>
</dbReference>
<keyword evidence="3" id="KW-1185">Reference proteome</keyword>
<protein>
    <recommendedName>
        <fullName evidence="1">DUF7882 domain-containing protein</fullName>
    </recommendedName>
</protein>
<feature type="domain" description="DUF7882" evidence="1">
    <location>
        <begin position="1"/>
        <end position="88"/>
    </location>
</feature>
<proteinExistence type="predicted"/>
<dbReference type="InterPro" id="IPR057204">
    <property type="entry name" value="DUF7882"/>
</dbReference>